<organism evidence="1 2">
    <name type="scientific">Stigmatella ashevillensis</name>
    <dbReference type="NCBI Taxonomy" id="2995309"/>
    <lineage>
        <taxon>Bacteria</taxon>
        <taxon>Pseudomonadati</taxon>
        <taxon>Myxococcota</taxon>
        <taxon>Myxococcia</taxon>
        <taxon>Myxococcales</taxon>
        <taxon>Cystobacterineae</taxon>
        <taxon>Archangiaceae</taxon>
        <taxon>Stigmatella</taxon>
    </lineage>
</organism>
<reference evidence="1 2" key="1">
    <citation type="submission" date="2022-11" db="EMBL/GenBank/DDBJ databases">
        <title>Minimal conservation of predation-associated metabolite biosynthetic gene clusters underscores biosynthetic potential of Myxococcota including descriptions for ten novel species: Archangium lansinium sp. nov., Myxococcus landrumus sp. nov., Nannocystis bai.</title>
        <authorList>
            <person name="Ahearne A."/>
            <person name="Stevens C."/>
            <person name="Dowd S."/>
        </authorList>
    </citation>
    <scope>NUCLEOTIDE SEQUENCE [LARGE SCALE GENOMIC DNA]</scope>
    <source>
        <strain evidence="1 2">NCWAL01</strain>
    </source>
</reference>
<proteinExistence type="predicted"/>
<comment type="caution">
    <text evidence="1">The sequence shown here is derived from an EMBL/GenBank/DDBJ whole genome shotgun (WGS) entry which is preliminary data.</text>
</comment>
<name>A0ABT5DAD1_9BACT</name>
<gene>
    <name evidence="1" type="ORF">POL68_19345</name>
</gene>
<dbReference type="RefSeq" id="WP_272140273.1">
    <property type="nucleotide sequence ID" value="NZ_JAQNDM010000002.1"/>
</dbReference>
<evidence type="ECO:0000313" key="2">
    <source>
        <dbReference type="Proteomes" id="UP001221838"/>
    </source>
</evidence>
<evidence type="ECO:0000313" key="1">
    <source>
        <dbReference type="EMBL" id="MDC0710640.1"/>
    </source>
</evidence>
<dbReference type="EMBL" id="JAQNDM010000002">
    <property type="protein sequence ID" value="MDC0710640.1"/>
    <property type="molecule type" value="Genomic_DNA"/>
</dbReference>
<protein>
    <submittedName>
        <fullName evidence="1">Uncharacterized protein</fullName>
    </submittedName>
</protein>
<accession>A0ABT5DAD1</accession>
<sequence length="691" mass="77127">MFRKFPTKPIDEKKKTGDLEQLGIIWAAYQAVLEESGDWTPEARKKFSRDYEGLLKSELASPDSLNDPFSRASKYNYNPAWVSNLEQSVPFVMEVRAMLSKVFGKLGPGYRQFVVNLALFDFRTAGGGRARKSTQVLRSGAGVYEYARPFAGPLPYAASAWLSVVPKSDAIDAKPSDPEVIKLPFKVSGMYVPPTRFTATFPLTLARTPPTDDKKTLVNPHVTGKPFPVSAPIKYAYLGSFGFAEPGYSEWGEGDGEYPGTRLSLGAYSLHPTYLAHLKFVMDAMDEGAIEGYKKYGGVGEKHVGALKDRLGEKGLKLACDWVRELADIACALVTRARENSKPELAAFFQFIEEKIQGRVTKLLELEKVVANPEAFEYVWVFESTLWEFAFLGASCLSADEIREALGRLMSLKSWQPSVGFSRGHEHDVRDMVLLGDTAFAFERIYFPSGTSAATVLHELLVERGFKPHPYKLDRSKLSTFTPYFEFYLEEDAFLNEKQVSSLSGDLPKVQLWLNLSDGLHSEFMGLSAEDAGLKLATLMRECIEACVPNQSVCLVIDYTKITGDMPNSKLYPLLAVMAGALKAHVEKLRRVILLRSNLKYNTGSLDRYQSGEILVPWKSGSQKPSSDLAARLSARAVEVFAGREVNDISQGVLPKDWELRGEYVPLMKKLYLLSDAITSGRWKKYAKLWK</sequence>
<dbReference type="Proteomes" id="UP001221838">
    <property type="component" value="Unassembled WGS sequence"/>
</dbReference>
<keyword evidence="2" id="KW-1185">Reference proteome</keyword>